<dbReference type="Proteomes" id="UP001281410">
    <property type="component" value="Unassembled WGS sequence"/>
</dbReference>
<dbReference type="AlphaFoldDB" id="A0AAE0EG45"/>
<gene>
    <name evidence="1" type="ORF">Dsin_005037</name>
</gene>
<reference evidence="1" key="1">
    <citation type="journal article" date="2023" name="Plant J.">
        <title>Genome sequences and population genomics provide insights into the demographic history, inbreeding, and mutation load of two 'living fossil' tree species of Dipteronia.</title>
        <authorList>
            <person name="Feng Y."/>
            <person name="Comes H.P."/>
            <person name="Chen J."/>
            <person name="Zhu S."/>
            <person name="Lu R."/>
            <person name="Zhang X."/>
            <person name="Li P."/>
            <person name="Qiu J."/>
            <person name="Olsen K.M."/>
            <person name="Qiu Y."/>
        </authorList>
    </citation>
    <scope>NUCLEOTIDE SEQUENCE</scope>
    <source>
        <strain evidence="1">NBL</strain>
    </source>
</reference>
<dbReference type="EMBL" id="JANJYJ010000002">
    <property type="protein sequence ID" value="KAK3225175.1"/>
    <property type="molecule type" value="Genomic_DNA"/>
</dbReference>
<protein>
    <submittedName>
        <fullName evidence="1">Uncharacterized protein</fullName>
    </submittedName>
</protein>
<comment type="caution">
    <text evidence="1">The sequence shown here is derived from an EMBL/GenBank/DDBJ whole genome shotgun (WGS) entry which is preliminary data.</text>
</comment>
<organism evidence="1 2">
    <name type="scientific">Dipteronia sinensis</name>
    <dbReference type="NCBI Taxonomy" id="43782"/>
    <lineage>
        <taxon>Eukaryota</taxon>
        <taxon>Viridiplantae</taxon>
        <taxon>Streptophyta</taxon>
        <taxon>Embryophyta</taxon>
        <taxon>Tracheophyta</taxon>
        <taxon>Spermatophyta</taxon>
        <taxon>Magnoliopsida</taxon>
        <taxon>eudicotyledons</taxon>
        <taxon>Gunneridae</taxon>
        <taxon>Pentapetalae</taxon>
        <taxon>rosids</taxon>
        <taxon>malvids</taxon>
        <taxon>Sapindales</taxon>
        <taxon>Sapindaceae</taxon>
        <taxon>Hippocastanoideae</taxon>
        <taxon>Acereae</taxon>
        <taxon>Dipteronia</taxon>
    </lineage>
</organism>
<name>A0AAE0EG45_9ROSI</name>
<evidence type="ECO:0000313" key="2">
    <source>
        <dbReference type="Proteomes" id="UP001281410"/>
    </source>
</evidence>
<sequence length="151" mass="16556">MSHWFFIDDSLLFSNEDCMANRGVLDDYVLASEQVINFNKYAICVSNSISSVEGNKLAGIIGVSLVAYHERYLGLSSFASMNKKKLFADVMDKENAETIINFPTGLIGAADSLIWHFEKSWVYSVSSSGCEVGMSLVSKVDSSGLSGLESW</sequence>
<evidence type="ECO:0000313" key="1">
    <source>
        <dbReference type="EMBL" id="KAK3225175.1"/>
    </source>
</evidence>
<proteinExistence type="predicted"/>
<accession>A0AAE0EG45</accession>
<keyword evidence="2" id="KW-1185">Reference proteome</keyword>